<dbReference type="EMBL" id="HACG01034962">
    <property type="protein sequence ID" value="CEK81827.1"/>
    <property type="molecule type" value="Transcribed_RNA"/>
</dbReference>
<dbReference type="Pfam" id="PF10267">
    <property type="entry name" value="Tmemb_cc2"/>
    <property type="match status" value="1"/>
</dbReference>
<evidence type="ECO:0000256" key="8">
    <source>
        <dbReference type="SAM" id="MobiDB-lite"/>
    </source>
</evidence>
<comment type="similarity">
    <text evidence="2">Belongs to the TEX28 family.</text>
</comment>
<feature type="region of interest" description="Disordered" evidence="8">
    <location>
        <begin position="82"/>
        <end position="169"/>
    </location>
</feature>
<evidence type="ECO:0000256" key="7">
    <source>
        <dbReference type="SAM" id="Coils"/>
    </source>
</evidence>
<dbReference type="PANTHER" id="PTHR17613">
    <property type="entry name" value="CEREBRAL PROTEIN-11-RELATED"/>
    <property type="match status" value="1"/>
</dbReference>
<feature type="compositionally biased region" description="Low complexity" evidence="8">
    <location>
        <begin position="90"/>
        <end position="104"/>
    </location>
</feature>
<feature type="transmembrane region" description="Helical" evidence="9">
    <location>
        <begin position="529"/>
        <end position="547"/>
    </location>
</feature>
<evidence type="ECO:0000256" key="6">
    <source>
        <dbReference type="ARBA" id="ARBA00023136"/>
    </source>
</evidence>
<dbReference type="AlphaFoldDB" id="A0A0B7AMH3"/>
<feature type="coiled-coil region" evidence="7">
    <location>
        <begin position="410"/>
        <end position="455"/>
    </location>
</feature>
<evidence type="ECO:0000256" key="4">
    <source>
        <dbReference type="ARBA" id="ARBA00022989"/>
    </source>
</evidence>
<feature type="transmembrane region" description="Helical" evidence="9">
    <location>
        <begin position="501"/>
        <end position="523"/>
    </location>
</feature>
<dbReference type="InterPro" id="IPR019394">
    <property type="entry name" value="TEX28/TMCC"/>
</dbReference>
<feature type="non-terminal residue" evidence="10">
    <location>
        <position position="1"/>
    </location>
</feature>
<dbReference type="PANTHER" id="PTHR17613:SF14">
    <property type="entry name" value="DEMENTIN, ISOFORM H"/>
    <property type="match status" value="1"/>
</dbReference>
<name>A0A0B7AMH3_9EUPU</name>
<dbReference type="GO" id="GO:0016020">
    <property type="term" value="C:membrane"/>
    <property type="evidence" value="ECO:0007669"/>
    <property type="project" value="UniProtKB-SubCell"/>
</dbReference>
<feature type="compositionally biased region" description="Low complexity" evidence="8">
    <location>
        <begin position="121"/>
        <end position="137"/>
    </location>
</feature>
<evidence type="ECO:0000256" key="5">
    <source>
        <dbReference type="ARBA" id="ARBA00023054"/>
    </source>
</evidence>
<evidence type="ECO:0000256" key="3">
    <source>
        <dbReference type="ARBA" id="ARBA00022692"/>
    </source>
</evidence>
<sequence>RIVIDLVGDSDKSKDMFIQDVPNVTTDQTSSASSIPKKGLHKWERFLKGQVGNERRRSFDVAADSHRRPSVIGSLVSLVAQPAMKKSDQKTSSATKATSKPTQSRISPLVSKKNLLIPQESGVPASISGSSGVSDHSTTPGASSEDLVDNGSDTGTDEVDSGEGSTRTKHVMETLRAKIQKTMEAIKKEQTTKEAIVNEYLQMASEKQPTARIKALFEKKNQKSAQNIIHLQRKLDGYQQRLTEVETHGYTGHKQAKEVLRDVGQGINTIVSKPKEFAHLIKNRFGSADNIAQLSKFYIELDDSANLEPKSNGKPGVSLLTSSKYVSDDEASSITSGSGPRASQQSPRHAVPTPCTQSVTMNLLLPINEELLELKDTTQKINDILLRLVEEFEEYKTQVQTEATVLRTQLEDEKFRAQCLEDQLNDLTELHQHEMQNLKQDLTSMEEKIEYRLDERTTDLSDLMDNVSTRITRLEQQQQQQQILSMEMVENATFRTIISKLINVVLAILAVVLVFVSTGANFLSPFVNSMSRLLLSLLTVVISWLIYQNYSYIQTTFHPVWNYFIWPWS</sequence>
<keyword evidence="6 9" id="KW-0472">Membrane</keyword>
<proteinExistence type="inferred from homology"/>
<feature type="compositionally biased region" description="Polar residues" evidence="8">
    <location>
        <begin position="332"/>
        <end position="347"/>
    </location>
</feature>
<keyword evidence="4 9" id="KW-1133">Transmembrane helix</keyword>
<reference evidence="10" key="1">
    <citation type="submission" date="2014-12" db="EMBL/GenBank/DDBJ databases">
        <title>Insight into the proteome of Arion vulgaris.</title>
        <authorList>
            <person name="Aradska J."/>
            <person name="Bulat T."/>
            <person name="Smidak R."/>
            <person name="Sarate P."/>
            <person name="Gangsoo J."/>
            <person name="Sialana F."/>
            <person name="Bilban M."/>
            <person name="Lubec G."/>
        </authorList>
    </citation>
    <scope>NUCLEOTIDE SEQUENCE</scope>
    <source>
        <tissue evidence="10">Skin</tissue>
    </source>
</reference>
<evidence type="ECO:0000313" key="10">
    <source>
        <dbReference type="EMBL" id="CEK81827.1"/>
    </source>
</evidence>
<comment type="subcellular location">
    <subcellularLocation>
        <location evidence="1">Membrane</location>
    </subcellularLocation>
</comment>
<feature type="coiled-coil region" evidence="7">
    <location>
        <begin position="221"/>
        <end position="248"/>
    </location>
</feature>
<evidence type="ECO:0000256" key="2">
    <source>
        <dbReference type="ARBA" id="ARBA00008108"/>
    </source>
</evidence>
<evidence type="ECO:0000256" key="1">
    <source>
        <dbReference type="ARBA" id="ARBA00004370"/>
    </source>
</evidence>
<accession>A0A0B7AMH3</accession>
<keyword evidence="3 9" id="KW-0812">Transmembrane</keyword>
<feature type="region of interest" description="Disordered" evidence="8">
    <location>
        <begin position="330"/>
        <end position="354"/>
    </location>
</feature>
<protein>
    <recommendedName>
        <fullName evidence="11">Transmembrane and coiled-coil domains protein 1</fullName>
    </recommendedName>
</protein>
<gene>
    <name evidence="10" type="primary">ORF128145</name>
</gene>
<evidence type="ECO:0008006" key="11">
    <source>
        <dbReference type="Google" id="ProtNLM"/>
    </source>
</evidence>
<evidence type="ECO:0000256" key="9">
    <source>
        <dbReference type="SAM" id="Phobius"/>
    </source>
</evidence>
<organism evidence="10">
    <name type="scientific">Arion vulgaris</name>
    <dbReference type="NCBI Taxonomy" id="1028688"/>
    <lineage>
        <taxon>Eukaryota</taxon>
        <taxon>Metazoa</taxon>
        <taxon>Spiralia</taxon>
        <taxon>Lophotrochozoa</taxon>
        <taxon>Mollusca</taxon>
        <taxon>Gastropoda</taxon>
        <taxon>Heterobranchia</taxon>
        <taxon>Euthyneura</taxon>
        <taxon>Panpulmonata</taxon>
        <taxon>Eupulmonata</taxon>
        <taxon>Stylommatophora</taxon>
        <taxon>Helicina</taxon>
        <taxon>Arionoidea</taxon>
        <taxon>Arionidae</taxon>
        <taxon>Arion</taxon>
    </lineage>
</organism>
<dbReference type="GO" id="GO:0012505">
    <property type="term" value="C:endomembrane system"/>
    <property type="evidence" value="ECO:0007669"/>
    <property type="project" value="TreeGrafter"/>
</dbReference>
<keyword evidence="5 7" id="KW-0175">Coiled coil</keyword>